<evidence type="ECO:0000313" key="7">
    <source>
        <dbReference type="EMBL" id="KAF5917216.1"/>
    </source>
</evidence>
<dbReference type="Gene3D" id="3.30.390.110">
    <property type="match status" value="1"/>
</dbReference>
<dbReference type="AlphaFoldDB" id="A0A7J7EP52"/>
<sequence length="111" mass="12356">MCGTEPNNLRARNSCSNGLIHRKAVELAANIKGVVVIMKRRSSQQKLATSYMQTTINKNGQATLSSIQHTVCKNKYHLDLRVAAIHRARAILQSQELVVVKRKQTGPTKSF</sequence>
<feature type="domain" description="Ribosomal eL28/Mak16" evidence="6">
    <location>
        <begin position="4"/>
        <end position="94"/>
    </location>
</feature>
<dbReference type="PANTHER" id="PTHR10544">
    <property type="entry name" value="60S RIBOSOMAL PROTEIN L28"/>
    <property type="match status" value="1"/>
</dbReference>
<evidence type="ECO:0000256" key="4">
    <source>
        <dbReference type="ARBA" id="ARBA00035223"/>
    </source>
</evidence>
<protein>
    <recommendedName>
        <fullName evidence="4">Large ribosomal subunit protein eL28</fullName>
    </recommendedName>
    <alternativeName>
        <fullName evidence="5">60S ribosomal protein L28</fullName>
    </alternativeName>
</protein>
<evidence type="ECO:0000259" key="6">
    <source>
        <dbReference type="Pfam" id="PF01778"/>
    </source>
</evidence>
<keyword evidence="8" id="KW-1185">Reference proteome</keyword>
<dbReference type="InterPro" id="IPR002672">
    <property type="entry name" value="Ribosomal_eL28"/>
</dbReference>
<organism evidence="7 8">
    <name type="scientific">Diceros bicornis minor</name>
    <name type="common">South-central black rhinoceros</name>
    <dbReference type="NCBI Taxonomy" id="77932"/>
    <lineage>
        <taxon>Eukaryota</taxon>
        <taxon>Metazoa</taxon>
        <taxon>Chordata</taxon>
        <taxon>Craniata</taxon>
        <taxon>Vertebrata</taxon>
        <taxon>Euteleostomi</taxon>
        <taxon>Mammalia</taxon>
        <taxon>Eutheria</taxon>
        <taxon>Laurasiatheria</taxon>
        <taxon>Perissodactyla</taxon>
        <taxon>Rhinocerotidae</taxon>
        <taxon>Diceros</taxon>
    </lineage>
</organism>
<keyword evidence="3" id="KW-0687">Ribonucleoprotein</keyword>
<evidence type="ECO:0000256" key="2">
    <source>
        <dbReference type="ARBA" id="ARBA00022980"/>
    </source>
</evidence>
<dbReference type="Proteomes" id="UP000551758">
    <property type="component" value="Unassembled WGS sequence"/>
</dbReference>
<comment type="caution">
    <text evidence="7">The sequence shown here is derived from an EMBL/GenBank/DDBJ whole genome shotgun (WGS) entry which is preliminary data.</text>
</comment>
<dbReference type="GO" id="GO:0003735">
    <property type="term" value="F:structural constituent of ribosome"/>
    <property type="evidence" value="ECO:0007669"/>
    <property type="project" value="InterPro"/>
</dbReference>
<dbReference type="GO" id="GO:0005840">
    <property type="term" value="C:ribosome"/>
    <property type="evidence" value="ECO:0007669"/>
    <property type="project" value="UniProtKB-KW"/>
</dbReference>
<evidence type="ECO:0000256" key="3">
    <source>
        <dbReference type="ARBA" id="ARBA00023274"/>
    </source>
</evidence>
<evidence type="ECO:0000256" key="5">
    <source>
        <dbReference type="ARBA" id="ARBA00035330"/>
    </source>
</evidence>
<dbReference type="GO" id="GO:0006412">
    <property type="term" value="P:translation"/>
    <property type="evidence" value="ECO:0007669"/>
    <property type="project" value="InterPro"/>
</dbReference>
<reference evidence="7 8" key="1">
    <citation type="journal article" date="2020" name="Mol. Biol. Evol.">
        <title>Interspecific Gene Flow and the Evolution of Specialization in Black and White Rhinoceros.</title>
        <authorList>
            <person name="Moodley Y."/>
            <person name="Westbury M.V."/>
            <person name="Russo I.M."/>
            <person name="Gopalakrishnan S."/>
            <person name="Rakotoarivelo A."/>
            <person name="Olsen R.A."/>
            <person name="Prost S."/>
            <person name="Tunstall T."/>
            <person name="Ryder O.A."/>
            <person name="Dalen L."/>
            <person name="Bruford M.W."/>
        </authorList>
    </citation>
    <scope>NUCLEOTIDE SEQUENCE [LARGE SCALE GENOMIC DNA]</scope>
    <source>
        <strain evidence="7">SBR-YM</strain>
        <tissue evidence="7">Skin</tissue>
    </source>
</reference>
<keyword evidence="2" id="KW-0689">Ribosomal protein</keyword>
<dbReference type="GO" id="GO:1990904">
    <property type="term" value="C:ribonucleoprotein complex"/>
    <property type="evidence" value="ECO:0007669"/>
    <property type="project" value="UniProtKB-KW"/>
</dbReference>
<evidence type="ECO:0000313" key="8">
    <source>
        <dbReference type="Proteomes" id="UP000551758"/>
    </source>
</evidence>
<dbReference type="EMBL" id="JACDTQ010002599">
    <property type="protein sequence ID" value="KAF5917216.1"/>
    <property type="molecule type" value="Genomic_DNA"/>
</dbReference>
<name>A0A7J7EP52_DICBM</name>
<dbReference type="Pfam" id="PF01778">
    <property type="entry name" value="Ribosomal_L28e"/>
    <property type="match status" value="1"/>
</dbReference>
<comment type="similarity">
    <text evidence="1">Belongs to the eukaryotic ribosomal protein eL28 family.</text>
</comment>
<gene>
    <name evidence="7" type="ORF">HPG69_006024</name>
</gene>
<accession>A0A7J7EP52</accession>
<evidence type="ECO:0000256" key="1">
    <source>
        <dbReference type="ARBA" id="ARBA00007926"/>
    </source>
</evidence>
<proteinExistence type="inferred from homology"/>
<dbReference type="InterPro" id="IPR029004">
    <property type="entry name" value="Ribosomal_eL28/Mak16"/>
</dbReference>